<keyword evidence="1" id="KW-1133">Transmembrane helix</keyword>
<comment type="caution">
    <text evidence="2">The sequence shown here is derived from an EMBL/GenBank/DDBJ whole genome shotgun (WGS) entry which is preliminary data.</text>
</comment>
<dbReference type="Gene3D" id="3.40.50.150">
    <property type="entry name" value="Vaccinia Virus protein VP39"/>
    <property type="match status" value="1"/>
</dbReference>
<organism evidence="2 3">
    <name type="scientific">Phellinidium pouzarii</name>
    <dbReference type="NCBI Taxonomy" id="167371"/>
    <lineage>
        <taxon>Eukaryota</taxon>
        <taxon>Fungi</taxon>
        <taxon>Dikarya</taxon>
        <taxon>Basidiomycota</taxon>
        <taxon>Agaricomycotina</taxon>
        <taxon>Agaricomycetes</taxon>
        <taxon>Hymenochaetales</taxon>
        <taxon>Hymenochaetaceae</taxon>
        <taxon>Phellinidium</taxon>
    </lineage>
</organism>
<dbReference type="SUPFAM" id="SSF53335">
    <property type="entry name" value="S-adenosyl-L-methionine-dependent methyltransferases"/>
    <property type="match status" value="1"/>
</dbReference>
<dbReference type="Proteomes" id="UP000308199">
    <property type="component" value="Unassembled WGS sequence"/>
</dbReference>
<name>A0A4S4L6G8_9AGAM</name>
<protein>
    <recommendedName>
        <fullName evidence="4">PABS domain-containing protein</fullName>
    </recommendedName>
</protein>
<gene>
    <name evidence="2" type="ORF">EW145_g4021</name>
</gene>
<evidence type="ECO:0000313" key="3">
    <source>
        <dbReference type="Proteomes" id="UP000308199"/>
    </source>
</evidence>
<keyword evidence="3" id="KW-1185">Reference proteome</keyword>
<proteinExistence type="predicted"/>
<accession>A0A4S4L6G8</accession>
<dbReference type="OrthoDB" id="2016285at2759"/>
<dbReference type="EMBL" id="SGPK01000190">
    <property type="protein sequence ID" value="THH06541.1"/>
    <property type="molecule type" value="Genomic_DNA"/>
</dbReference>
<reference evidence="2 3" key="1">
    <citation type="submission" date="2019-02" db="EMBL/GenBank/DDBJ databases">
        <title>Genome sequencing of the rare red list fungi Phellinidium pouzarii.</title>
        <authorList>
            <person name="Buettner E."/>
            <person name="Kellner H."/>
        </authorList>
    </citation>
    <scope>NUCLEOTIDE SEQUENCE [LARGE SCALE GENOMIC DNA]</scope>
    <source>
        <strain evidence="2 3">DSM 108285</strain>
    </source>
</reference>
<feature type="transmembrane region" description="Helical" evidence="1">
    <location>
        <begin position="157"/>
        <end position="175"/>
    </location>
</feature>
<evidence type="ECO:0000313" key="2">
    <source>
        <dbReference type="EMBL" id="THH06541.1"/>
    </source>
</evidence>
<keyword evidence="1" id="KW-0812">Transmembrane</keyword>
<evidence type="ECO:0000256" key="1">
    <source>
        <dbReference type="SAM" id="Phobius"/>
    </source>
</evidence>
<keyword evidence="1" id="KW-0472">Membrane</keyword>
<dbReference type="AlphaFoldDB" id="A0A4S4L6G8"/>
<feature type="transmembrane region" description="Helical" evidence="1">
    <location>
        <begin position="12"/>
        <end position="33"/>
    </location>
</feature>
<evidence type="ECO:0008006" key="4">
    <source>
        <dbReference type="Google" id="ProtNLM"/>
    </source>
</evidence>
<feature type="transmembrane region" description="Helical" evidence="1">
    <location>
        <begin position="48"/>
        <end position="66"/>
    </location>
</feature>
<sequence length="487" mass="53955">MATPAPTAKTSLVVRAVQTTTSLVALSLTVFVTQELLSPLFGGVATKLYLHSITVALVISFAFLPTGRTLGGSQTRILSTVICASPPMLQWLSTLTMRLGNPVWSPVLAYVPVLIPVVYASMDGVRNATLLFSGWIVAATSLLSRPESSVSRKFRKNGRSVLIYTLFATIFAFYLPPIRPHSLPYLHPNGLLRILSSTPSVTGRIIVGEDYTHGFRFLRADHSLLGGVWTETKYLAKIDKDAEYVLDKNGVRLGDSIYSAFVLQEAARLQERKTQQKDALIIGLGAGIAAQAFMQHGLLTTIVEIDPAVYSAARDFFGLPEPVALYIEDARGWVSGRNTSKNETYDIVNYAGMVGSDSSRAVFLTLKKSFGQCRVFHDYQTDVTDEKLTSVFINLVFFCTPSTDPLTFRQISPPDYLSSYLREHVLRVLPDREVRADLIVGDVKPESESDWLLTDSRNPLSAWQDAGALEHWKVMRMVLPDYVWTTY</sequence>
<dbReference type="InterPro" id="IPR029063">
    <property type="entry name" value="SAM-dependent_MTases_sf"/>
</dbReference>